<dbReference type="Gene3D" id="3.40.50.300">
    <property type="entry name" value="P-loop containing nucleotide triphosphate hydrolases"/>
    <property type="match status" value="1"/>
</dbReference>
<dbReference type="STRING" id="1036181.SAMN05421756_103238"/>
<sequence>MPEPVDVVLLSGTVGAGKTTTAHALSDLLRTAGVRHAVVDLDEIRLLRPPPDGDRFAHEVELANLRDLARNFAAAGAERLVLAGVVEEGVEGDRYREAVTGRLLLVRLLVRPDRAAVRLRHRHAEEPEARTWHLHRTDELAAVLDAAPFEDAHVDTTDRTPAQVALEVARLAGWAG</sequence>
<dbReference type="InterPro" id="IPR027417">
    <property type="entry name" value="P-loop_NTPase"/>
</dbReference>
<evidence type="ECO:0000313" key="1">
    <source>
        <dbReference type="EMBL" id="SEQ35944.1"/>
    </source>
</evidence>
<reference evidence="2" key="1">
    <citation type="submission" date="2016-10" db="EMBL/GenBank/DDBJ databases">
        <authorList>
            <person name="Varghese N."/>
            <person name="Submissions S."/>
        </authorList>
    </citation>
    <scope>NUCLEOTIDE SEQUENCE [LARGE SCALE GENOMIC DNA]</scope>
    <source>
        <strain evidence="2">CGMCC 4.6856</strain>
    </source>
</reference>
<dbReference type="RefSeq" id="WP_091178968.1">
    <property type="nucleotide sequence ID" value="NZ_FOFA01000003.1"/>
</dbReference>
<organism evidence="1 2">
    <name type="scientific">Microlunatus flavus</name>
    <dbReference type="NCBI Taxonomy" id="1036181"/>
    <lineage>
        <taxon>Bacteria</taxon>
        <taxon>Bacillati</taxon>
        <taxon>Actinomycetota</taxon>
        <taxon>Actinomycetes</taxon>
        <taxon>Propionibacteriales</taxon>
        <taxon>Propionibacteriaceae</taxon>
        <taxon>Microlunatus</taxon>
    </lineage>
</organism>
<protein>
    <submittedName>
        <fullName evidence="1">AAA domain-containing protein</fullName>
    </submittedName>
</protein>
<name>A0A1H9FDE6_9ACTN</name>
<evidence type="ECO:0000313" key="2">
    <source>
        <dbReference type="Proteomes" id="UP000198504"/>
    </source>
</evidence>
<dbReference type="AlphaFoldDB" id="A0A1H9FDE6"/>
<keyword evidence="2" id="KW-1185">Reference proteome</keyword>
<gene>
    <name evidence="1" type="ORF">SAMN05421756_103238</name>
</gene>
<accession>A0A1H9FDE6</accession>
<proteinExistence type="predicted"/>
<dbReference type="Proteomes" id="UP000198504">
    <property type="component" value="Unassembled WGS sequence"/>
</dbReference>
<dbReference type="Pfam" id="PF13238">
    <property type="entry name" value="AAA_18"/>
    <property type="match status" value="1"/>
</dbReference>
<dbReference type="OrthoDB" id="7889077at2"/>
<dbReference type="EMBL" id="FOFA01000003">
    <property type="protein sequence ID" value="SEQ35944.1"/>
    <property type="molecule type" value="Genomic_DNA"/>
</dbReference>
<dbReference type="SUPFAM" id="SSF52540">
    <property type="entry name" value="P-loop containing nucleoside triphosphate hydrolases"/>
    <property type="match status" value="1"/>
</dbReference>